<dbReference type="GeneID" id="120252526"/>
<evidence type="ECO:0000313" key="4">
    <source>
        <dbReference type="Proteomes" id="UP001515500"/>
    </source>
</evidence>
<dbReference type="PANTHER" id="PTHR48054:SF47">
    <property type="entry name" value="OS06G0179800 PROTEIN"/>
    <property type="match status" value="1"/>
</dbReference>
<reference evidence="5" key="1">
    <citation type="submission" date="2025-08" db="UniProtKB">
        <authorList>
            <consortium name="RefSeq"/>
        </authorList>
    </citation>
    <scope>IDENTIFICATION</scope>
</reference>
<organism evidence="4 5">
    <name type="scientific">Dioscorea cayennensis subsp. rotundata</name>
    <name type="common">White Guinea yam</name>
    <name type="synonym">Dioscorea rotundata</name>
    <dbReference type="NCBI Taxonomy" id="55577"/>
    <lineage>
        <taxon>Eukaryota</taxon>
        <taxon>Viridiplantae</taxon>
        <taxon>Streptophyta</taxon>
        <taxon>Embryophyta</taxon>
        <taxon>Tracheophyta</taxon>
        <taxon>Spermatophyta</taxon>
        <taxon>Magnoliopsida</taxon>
        <taxon>Liliopsida</taxon>
        <taxon>Dioscoreales</taxon>
        <taxon>Dioscoreaceae</taxon>
        <taxon>Dioscorea</taxon>
    </lineage>
</organism>
<dbReference type="PANTHER" id="PTHR48054">
    <property type="entry name" value="RECEPTOR KINASE-LIKE PROTEIN XA21"/>
    <property type="match status" value="1"/>
</dbReference>
<dbReference type="InterPro" id="IPR055414">
    <property type="entry name" value="LRR_R13L4/SHOC2-like"/>
</dbReference>
<evidence type="ECO:0000256" key="2">
    <source>
        <dbReference type="ARBA" id="ARBA00022737"/>
    </source>
</evidence>
<dbReference type="Proteomes" id="UP001515500">
    <property type="component" value="Chromosome 21"/>
</dbReference>
<dbReference type="AlphaFoldDB" id="A0AB40ANV5"/>
<proteinExistence type="predicted"/>
<evidence type="ECO:0000259" key="3">
    <source>
        <dbReference type="Pfam" id="PF23598"/>
    </source>
</evidence>
<sequence length="325" mass="35815">MGLLDAIHGAEKMSIPVPLSLEIMRLMGMVPRVRTGVYGLVLPAPEIAEEEGDDAEASQPVPEPLPTHMKTDAPLVAEDPPTSFNLWWTQNWTRITCRYIGHRGATITRIQLKQLELEWKLETLNFLTLASLRVLDLSQNHYLHGSIPTTILALSKLTFLDLSFKNLTVIMPLELGNLSILETLLLNENQTSGSIPAAILALSKLTILDISANNLTGTIPSELGNLTMLYTMLLHHNQISGSIPPSFKKLLNLNSLAIFQNFLVGSYPPVLGNLTKLKFLYLGRNNLIGSIPYAIGNLVNMIDFQISSNQITGPIQYSIGNLTKL</sequence>
<evidence type="ECO:0000256" key="1">
    <source>
        <dbReference type="ARBA" id="ARBA00022614"/>
    </source>
</evidence>
<dbReference type="Pfam" id="PF23598">
    <property type="entry name" value="LRR_14"/>
    <property type="match status" value="1"/>
</dbReference>
<protein>
    <submittedName>
        <fullName evidence="5">Probable leucine-rich repeat receptor-like protein kinase At1g35710</fullName>
    </submittedName>
</protein>
<name>A0AB40ANV5_DIOCR</name>
<keyword evidence="4" id="KW-1185">Reference proteome</keyword>
<dbReference type="InterPro" id="IPR032675">
    <property type="entry name" value="LRR_dom_sf"/>
</dbReference>
<dbReference type="FunFam" id="3.80.10.10:FF:000383">
    <property type="entry name" value="Leucine-rich repeat receptor protein kinase EMS1"/>
    <property type="match status" value="1"/>
</dbReference>
<dbReference type="Pfam" id="PF00560">
    <property type="entry name" value="LRR_1"/>
    <property type="match status" value="1"/>
</dbReference>
<dbReference type="SUPFAM" id="SSF52058">
    <property type="entry name" value="L domain-like"/>
    <property type="match status" value="1"/>
</dbReference>
<keyword evidence="1" id="KW-0433">Leucine-rich repeat</keyword>
<dbReference type="Gene3D" id="3.80.10.10">
    <property type="entry name" value="Ribonuclease Inhibitor"/>
    <property type="match status" value="3"/>
</dbReference>
<feature type="domain" description="Disease resistance R13L4/SHOC-2-like LRR" evidence="3">
    <location>
        <begin position="129"/>
        <end position="257"/>
    </location>
</feature>
<dbReference type="RefSeq" id="XP_039116633.1">
    <property type="nucleotide sequence ID" value="XM_039260699.1"/>
</dbReference>
<gene>
    <name evidence="5" type="primary">LOC120252526</name>
</gene>
<evidence type="ECO:0000313" key="5">
    <source>
        <dbReference type="RefSeq" id="XP_039116633.1"/>
    </source>
</evidence>
<dbReference type="InterPro" id="IPR052592">
    <property type="entry name" value="LRR-RLK"/>
</dbReference>
<dbReference type="InterPro" id="IPR001611">
    <property type="entry name" value="Leu-rich_rpt"/>
</dbReference>
<keyword evidence="2" id="KW-0677">Repeat</keyword>
<accession>A0AB40ANV5</accession>